<evidence type="ECO:0000313" key="4">
    <source>
        <dbReference type="EMBL" id="MDR6238367.1"/>
    </source>
</evidence>
<proteinExistence type="predicted"/>
<keyword evidence="2" id="KW-0472">Membrane</keyword>
<evidence type="ECO:0000256" key="1">
    <source>
        <dbReference type="SAM" id="Coils"/>
    </source>
</evidence>
<dbReference type="EMBL" id="JAVDQD010000001">
    <property type="protein sequence ID" value="MDR6238367.1"/>
    <property type="molecule type" value="Genomic_DNA"/>
</dbReference>
<reference evidence="4" key="1">
    <citation type="submission" date="2023-07" db="EMBL/GenBank/DDBJ databases">
        <title>Genomic Encyclopedia of Type Strains, Phase IV (KMG-IV): sequencing the most valuable type-strain genomes for metagenomic binning, comparative biology and taxonomic classification.</title>
        <authorList>
            <person name="Goeker M."/>
        </authorList>
    </citation>
    <scope>NUCLEOTIDE SEQUENCE</scope>
    <source>
        <strain evidence="4">DSM 26174</strain>
    </source>
</reference>
<name>A0AAE3XK39_9BACT</name>
<dbReference type="AlphaFoldDB" id="A0AAE3XK39"/>
<dbReference type="InterPro" id="IPR029016">
    <property type="entry name" value="GAF-like_dom_sf"/>
</dbReference>
<keyword evidence="5" id="KW-1185">Reference proteome</keyword>
<keyword evidence="2" id="KW-1133">Transmembrane helix</keyword>
<evidence type="ECO:0000256" key="2">
    <source>
        <dbReference type="SAM" id="Phobius"/>
    </source>
</evidence>
<accession>A0AAE3XK39</accession>
<dbReference type="SUPFAM" id="SSF55781">
    <property type="entry name" value="GAF domain-like"/>
    <property type="match status" value="1"/>
</dbReference>
<feature type="transmembrane region" description="Helical" evidence="2">
    <location>
        <begin position="12"/>
        <end position="36"/>
    </location>
</feature>
<dbReference type="RefSeq" id="WP_309937853.1">
    <property type="nucleotide sequence ID" value="NZ_AP025305.1"/>
</dbReference>
<dbReference type="InterPro" id="IPR003018">
    <property type="entry name" value="GAF"/>
</dbReference>
<dbReference type="Proteomes" id="UP001185092">
    <property type="component" value="Unassembled WGS sequence"/>
</dbReference>
<comment type="caution">
    <text evidence="4">The sequence shown here is derived from an EMBL/GenBank/DDBJ whole genome shotgun (WGS) entry which is preliminary data.</text>
</comment>
<feature type="transmembrane region" description="Helical" evidence="2">
    <location>
        <begin position="298"/>
        <end position="317"/>
    </location>
</feature>
<feature type="coiled-coil region" evidence="1">
    <location>
        <begin position="582"/>
        <end position="619"/>
    </location>
</feature>
<keyword evidence="1" id="KW-0175">Coiled coil</keyword>
<evidence type="ECO:0000313" key="5">
    <source>
        <dbReference type="Proteomes" id="UP001185092"/>
    </source>
</evidence>
<dbReference type="Gene3D" id="3.30.450.40">
    <property type="match status" value="1"/>
</dbReference>
<feature type="domain" description="GAF" evidence="3">
    <location>
        <begin position="435"/>
        <end position="569"/>
    </location>
</feature>
<gene>
    <name evidence="4" type="ORF">HNQ88_001343</name>
</gene>
<keyword evidence="2" id="KW-0812">Transmembrane</keyword>
<dbReference type="Pfam" id="PF13185">
    <property type="entry name" value="GAF_2"/>
    <property type="match status" value="1"/>
</dbReference>
<organism evidence="4 5">
    <name type="scientific">Aureibacter tunicatorum</name>
    <dbReference type="NCBI Taxonomy" id="866807"/>
    <lineage>
        <taxon>Bacteria</taxon>
        <taxon>Pseudomonadati</taxon>
        <taxon>Bacteroidota</taxon>
        <taxon>Cytophagia</taxon>
        <taxon>Cytophagales</taxon>
        <taxon>Persicobacteraceae</taxon>
        <taxon>Aureibacter</taxon>
    </lineage>
</organism>
<protein>
    <submittedName>
        <fullName evidence="4">Methionine-R-sulfoxide reductase with GAF domain</fullName>
    </submittedName>
</protein>
<sequence>MKKKKTTLRLILLKYFGGLLAAAFVLSSIVILFNVYQITYKNIRDQVLPLRNSSLSRHFSNELHEVLIHADGVKRNLLVQEWFERKSNDENILIEQMRNYDDVFQAFDDFGLVDINRYKIISSDHMSDYDPESSGFSWINSLLGMKENFDVSFKYYTESNTTRGRLNEYYMFVDQKIILDDKCEGIFYTAKSLKDFYNKLVELEEGNFSRNYLIDGNKVVIHNVLRYDDGEVLEKEEDFSLIQNLVEERADGIFEYTKGDDKYLASLQTVPGSDLKVMSSVQVKEMVMPFFKSLGQKFLLVQFVIFGLCFLVIFWISRYFKNATYKMIEIAKYLQKGDFEKIDKGFDTSVYELESLKSTYDELADSIEDSTKFAREIEKGNLDVEYERNFADNKLMKSLLEMRSALKNAKLKDQQDQWVVENMATFNEVLRSSEEEVEKLTSYILSKVMELLNASQGAIYLEENGVLKLAASYAYHFNDGSVEEEMLVGEGILGQAYKDKEFVCLSDFPEDYLPIISGLGESKPKAVYISPLLTNENAEGVIEIASFYEFEEHEIAFIKKMSEALASTIAFMKSKEKISKFLEESQLQTETLRIQEEEMRQNMEELLATQEKMTKLQNDSLAKEKALEAWFGVEMSKSSFVVFTVEFNVAFSSMPNFSKTGLRVLEGNVNDNSIIFEEWKSKFAEARKIGREINFKISSERNGIAYQLSPLRGENDIVFGYILKYA</sequence>
<evidence type="ECO:0000259" key="3">
    <source>
        <dbReference type="Pfam" id="PF13185"/>
    </source>
</evidence>